<dbReference type="EMBL" id="ONZP01000084">
    <property type="protein sequence ID" value="SPJ72952.1"/>
    <property type="molecule type" value="Genomic_DNA"/>
</dbReference>
<keyword evidence="2" id="KW-1185">Reference proteome</keyword>
<protein>
    <recommendedName>
        <fullName evidence="3">NACHT-NTPase and P-loop NTPases N-terminal domain-containing protein</fullName>
    </recommendedName>
</protein>
<organism evidence="1 2">
    <name type="scientific">Fusarium torulosum</name>
    <dbReference type="NCBI Taxonomy" id="33205"/>
    <lineage>
        <taxon>Eukaryota</taxon>
        <taxon>Fungi</taxon>
        <taxon>Dikarya</taxon>
        <taxon>Ascomycota</taxon>
        <taxon>Pezizomycotina</taxon>
        <taxon>Sordariomycetes</taxon>
        <taxon>Hypocreomycetidae</taxon>
        <taxon>Hypocreales</taxon>
        <taxon>Nectriaceae</taxon>
        <taxon>Fusarium</taxon>
    </lineage>
</organism>
<evidence type="ECO:0000313" key="1">
    <source>
        <dbReference type="EMBL" id="SPJ72952.1"/>
    </source>
</evidence>
<comment type="caution">
    <text evidence="1">The sequence shown here is derived from an EMBL/GenBank/DDBJ whole genome shotgun (WGS) entry which is preliminary data.</text>
</comment>
<gene>
    <name evidence="1" type="ORF">FTOL_02681</name>
</gene>
<accession>A0AAE8M2H1</accession>
<dbReference type="AlphaFoldDB" id="A0AAE8M2H1"/>
<evidence type="ECO:0000313" key="2">
    <source>
        <dbReference type="Proteomes" id="UP001187734"/>
    </source>
</evidence>
<reference evidence="1" key="1">
    <citation type="submission" date="2018-03" db="EMBL/GenBank/DDBJ databases">
        <authorList>
            <person name="Guldener U."/>
        </authorList>
    </citation>
    <scope>NUCLEOTIDE SEQUENCE</scope>
</reference>
<evidence type="ECO:0008006" key="3">
    <source>
        <dbReference type="Google" id="ProtNLM"/>
    </source>
</evidence>
<name>A0AAE8M2H1_9HYPO</name>
<proteinExistence type="predicted"/>
<dbReference type="Proteomes" id="UP001187734">
    <property type="component" value="Unassembled WGS sequence"/>
</dbReference>
<sequence length="637" mass="72797">MAELLGLASSIITIVGVAGKLGTSTVRLKRLWDEVQDVPESIRRCIDHLELLAPAIEEMDNEFQQTRHMVQNDSAAKRSLEYSRKAVETLETLVRDMESQITANRKRKRFVSQFKVMIKKVIEEHQRQLNSALQLVSLSQQTYLIALSRSQSAIIVSKLKSWHESERRPIVEQKPDALLTTENEHIKHDSISGTSRNSSISVQRPGNRSIPWHQPGFLGSFFYQSHEVTEHLHAPDELDKTQVHQLRLQLPRWLMQRAWDFHALRAHSGWTIQLRAWTTRPRDAEIFQLIEDGRTDLVVKAIRNKEASIYDRNPTGYSLIEVATRVRQLDVIKALMSLGLSLADTSQGTMVTWMLSWSCQRPDATLAEFGRILVTEEDDAFGSHAYTSELIWNFEGLWESLRSHISFQGLTDLIVWEVINPRVPLEMLSQGAVVPENFRKSHNPFGSSLQDFATEYLHVFLSSRASMEGWRLLARKIFVGATASEASSMNIIEILTSLWRRQFALQPFGIWVRRALGMLLEDLAIAGIDLEEYMRWEAIRSYECGYEGQSIGDGLELRPEMRIPESGPALVIHATGRMPSDWAFSWDPCLEELSGQFWSMMSHTERPIPGAWVDFDPHSEQEQALEDCECQMGQVTC</sequence>